<dbReference type="InterPro" id="IPR016007">
    <property type="entry name" value="Alpha_rhamnosid"/>
</dbReference>
<feature type="domain" description="Alpha-L-rhamnosidase concanavalin-like" evidence="5">
    <location>
        <begin position="375"/>
        <end position="461"/>
    </location>
</feature>
<dbReference type="Proteomes" id="UP000181981">
    <property type="component" value="Unassembled WGS sequence"/>
</dbReference>
<dbReference type="Pfam" id="PF05592">
    <property type="entry name" value="Bac_rhamnosid"/>
    <property type="match status" value="1"/>
</dbReference>
<dbReference type="Pfam" id="PF25788">
    <property type="entry name" value="Ig_Rha78A_N"/>
    <property type="match status" value="1"/>
</dbReference>
<evidence type="ECO:0000259" key="8">
    <source>
        <dbReference type="Pfam" id="PF17390"/>
    </source>
</evidence>
<dbReference type="InterPro" id="IPR008902">
    <property type="entry name" value="Rhamnosid_concanavalin"/>
</dbReference>
<keyword evidence="4" id="KW-0732">Signal</keyword>
<dbReference type="InterPro" id="IPR035398">
    <property type="entry name" value="Bac_rhamnosid_C"/>
</dbReference>
<evidence type="ECO:0000313" key="9">
    <source>
        <dbReference type="EMBL" id="AHW59432.1"/>
    </source>
</evidence>
<keyword evidence="11" id="KW-1185">Reference proteome</keyword>
<dbReference type="GO" id="GO:0030596">
    <property type="term" value="F:alpha-L-rhamnosidase activity"/>
    <property type="evidence" value="ECO:0007669"/>
    <property type="project" value="UniProtKB-EC"/>
</dbReference>
<evidence type="ECO:0000256" key="3">
    <source>
        <dbReference type="ARBA" id="ARBA00022801"/>
    </source>
</evidence>
<dbReference type="Pfam" id="PF17390">
    <property type="entry name" value="Bac_rhamnosid_C"/>
    <property type="match status" value="1"/>
</dbReference>
<dbReference type="SUPFAM" id="SSF48208">
    <property type="entry name" value="Six-hairpin glycosidases"/>
    <property type="match status" value="1"/>
</dbReference>
<reference evidence="10 12" key="2">
    <citation type="submission" date="2016-10" db="EMBL/GenBank/DDBJ databases">
        <authorList>
            <person name="de Groot N.N."/>
        </authorList>
    </citation>
    <scope>NUCLEOTIDE SEQUENCE [LARGE SCALE GENOMIC DNA]</scope>
    <source>
        <strain evidence="10 12">DSM 25947</strain>
    </source>
</reference>
<feature type="chain" id="PRO_5010514980" description="alpha-L-rhamnosidase" evidence="4">
    <location>
        <begin position="20"/>
        <end position="908"/>
    </location>
</feature>
<sequence>MKKLLLCLCFLAIGFLSNAKIKPTQLTCEYLKNPSVVDVLQPRLAWINVADAGERGQEQTAYQIRVASLKEKLENADLWDSGKVKDDASIRVKYDGEKLVSRQDCWWQVRVWDKNNEVSEWSEPAYWHMGLLNENDWTANWIGVPWQGEETLPKPASPAATLPGELPPPAPLFRKEFNATKQVEKAVAYVTGLGYFELYLNGEKVGDDVLVPNQTNYGKRPALTQQYIPLDDNFKEYKVMYLAYDISDQLVSGANTFGAILGNGFYNPSKHWALGYGTPRLLVQVHVAYTDGTEELIVSDESWKVSKSPILMDMVYYGEHYDARLEQDGWCSAGFDDSAWENAILRKAPEGKLVAHTAHPDKVYETLQPVRIEKMYNGNYKVDFGEEISGWVRLKNVEGPEGHKVKINYLSNNYSGDNSYIFKGEGKENYAARFNWFVFREVEIENWPGVLAPENICAEAINTYIEESAHFETSNPLFNQVNKIWKRSQTDNMHGGIASDCPHRERSPYTGDGQVACVTVMHNFDAQNFYYKWIHDMIGAQNVKTGYVPNGAPWQPGCGGGVAWGAAINIIPWEFYVHYGAVDMLEEAYEPMKEYVRYMQTWVNNEGIMNSQRVGLDGNVLQWFNLGEWVTPGDLPPDSLVHTFYFWRCADITAKTAEILGKRKEAKRNRELAETTQSAFHKCFFDAEKGTYGNAGANIFALKMGVPENEYQRVINALKANIKKNKGHLDTGIFGTQFFFEVLSENGLHELAYEAMNKKEEPGYGRWLTLGATTSWENWNTDGSHNHPMFGGGLVWLYRKLAGMQADEKNPGYRHIIFHPQPIKELEFAEYFNKTPYGKAGIKWQQTEGKLSVGVTVPVGCTATVILPGGHFLADGKAMEKVAEVQLVSQKEDELIIKVGAGNYQFSN</sequence>
<dbReference type="InterPro" id="IPR013783">
    <property type="entry name" value="Ig-like_fold"/>
</dbReference>
<dbReference type="Gene3D" id="2.60.420.10">
    <property type="entry name" value="Maltose phosphorylase, domain 3"/>
    <property type="match status" value="1"/>
</dbReference>
<dbReference type="OrthoDB" id="9766741at2"/>
<evidence type="ECO:0000259" key="6">
    <source>
        <dbReference type="Pfam" id="PF08531"/>
    </source>
</evidence>
<dbReference type="KEGG" id="dori:FH5T_07000"/>
<accession>X5DG83</accession>
<evidence type="ECO:0000313" key="10">
    <source>
        <dbReference type="EMBL" id="SET27274.1"/>
    </source>
</evidence>
<dbReference type="eggNOG" id="COG3408">
    <property type="taxonomic scope" value="Bacteria"/>
</dbReference>
<dbReference type="EMBL" id="FOHT01000009">
    <property type="protein sequence ID" value="SET27274.1"/>
    <property type="molecule type" value="Genomic_DNA"/>
</dbReference>
<feature type="signal peptide" evidence="4">
    <location>
        <begin position="1"/>
        <end position="19"/>
    </location>
</feature>
<evidence type="ECO:0000256" key="1">
    <source>
        <dbReference type="ARBA" id="ARBA00001445"/>
    </source>
</evidence>
<dbReference type="Pfam" id="PF08531">
    <property type="entry name" value="Bac_rhamnosid_N"/>
    <property type="match status" value="1"/>
</dbReference>
<dbReference type="InterPro" id="IPR008928">
    <property type="entry name" value="6-hairpin_glycosidase_sf"/>
</dbReference>
<dbReference type="PANTHER" id="PTHR33307">
    <property type="entry name" value="ALPHA-RHAMNOSIDASE (EUROFUNG)"/>
    <property type="match status" value="1"/>
</dbReference>
<dbReference type="Proteomes" id="UP000023772">
    <property type="component" value="Chromosome"/>
</dbReference>
<proteinExistence type="predicted"/>
<feature type="domain" description="Bacterial alpha-L-rhamnosidase N-terminal" evidence="6">
    <location>
        <begin position="181"/>
        <end position="363"/>
    </location>
</feature>
<dbReference type="InterPro" id="IPR013737">
    <property type="entry name" value="Bac_rhamnosid_N"/>
</dbReference>
<evidence type="ECO:0000256" key="2">
    <source>
        <dbReference type="ARBA" id="ARBA00012652"/>
    </source>
</evidence>
<evidence type="ECO:0000259" key="7">
    <source>
        <dbReference type="Pfam" id="PF17389"/>
    </source>
</evidence>
<evidence type="ECO:0000256" key="4">
    <source>
        <dbReference type="SAM" id="SignalP"/>
    </source>
</evidence>
<reference evidence="9 11" key="1">
    <citation type="submission" date="2014-03" db="EMBL/GenBank/DDBJ databases">
        <title>Complete genome sequence of a deeply braunched marine Bacteroidia bacterium Draconibacterium orientale type strain FH5T.</title>
        <authorList>
            <person name="Li X."/>
            <person name="Wang X."/>
            <person name="Xie Z."/>
            <person name="Du Z."/>
            <person name="Chen G."/>
        </authorList>
    </citation>
    <scope>NUCLEOTIDE SEQUENCE [LARGE SCALE GENOMIC DNA]</scope>
    <source>
        <strain evidence="9 11">FH5</strain>
    </source>
</reference>
<dbReference type="STRING" id="1168034.FH5T_07000"/>
<dbReference type="Pfam" id="PF17389">
    <property type="entry name" value="Bac_rhamnosid6H"/>
    <property type="match status" value="1"/>
</dbReference>
<feature type="domain" description="Alpha-L-rhamnosidase six-hairpin glycosidase" evidence="7">
    <location>
        <begin position="467"/>
        <end position="800"/>
    </location>
</feature>
<dbReference type="Gene3D" id="2.60.40.10">
    <property type="entry name" value="Immunoglobulins"/>
    <property type="match status" value="1"/>
</dbReference>
<feature type="domain" description="Alpha-L-rhamnosidase C-terminal" evidence="8">
    <location>
        <begin position="808"/>
        <end position="871"/>
    </location>
</feature>
<dbReference type="Gene3D" id="2.60.120.260">
    <property type="entry name" value="Galactose-binding domain-like"/>
    <property type="match status" value="2"/>
</dbReference>
<dbReference type="Gene3D" id="1.50.10.10">
    <property type="match status" value="1"/>
</dbReference>
<dbReference type="InterPro" id="IPR012341">
    <property type="entry name" value="6hp_glycosidase-like_sf"/>
</dbReference>
<organism evidence="10 12">
    <name type="scientific">Draconibacterium orientale</name>
    <dbReference type="NCBI Taxonomy" id="1168034"/>
    <lineage>
        <taxon>Bacteria</taxon>
        <taxon>Pseudomonadati</taxon>
        <taxon>Bacteroidota</taxon>
        <taxon>Bacteroidia</taxon>
        <taxon>Marinilabiliales</taxon>
        <taxon>Prolixibacteraceae</taxon>
        <taxon>Draconibacterium</taxon>
    </lineage>
</organism>
<keyword evidence="3" id="KW-0378">Hydrolase</keyword>
<name>X5DG83_9BACT</name>
<dbReference type="PIRSF" id="PIRSF010631">
    <property type="entry name" value="A-rhamnsds"/>
    <property type="match status" value="1"/>
</dbReference>
<dbReference type="RefSeq" id="WP_038556991.1">
    <property type="nucleotide sequence ID" value="NZ_FOHT01000009.1"/>
</dbReference>
<comment type="catalytic activity">
    <reaction evidence="1">
        <text>Hydrolysis of terminal non-reducing alpha-L-rhamnose residues in alpha-L-rhamnosides.</text>
        <dbReference type="EC" id="3.2.1.40"/>
    </reaction>
</comment>
<protein>
    <recommendedName>
        <fullName evidence="2">alpha-L-rhamnosidase</fullName>
        <ecNumber evidence="2">3.2.1.40</ecNumber>
    </recommendedName>
</protein>
<dbReference type="InterPro" id="IPR035396">
    <property type="entry name" value="Bac_rhamnosid6H"/>
</dbReference>
<dbReference type="HOGENOM" id="CLU_002926_1_1_10"/>
<dbReference type="EMBL" id="CP007451">
    <property type="protein sequence ID" value="AHW59432.1"/>
    <property type="molecule type" value="Genomic_DNA"/>
</dbReference>
<evidence type="ECO:0000313" key="11">
    <source>
        <dbReference type="Proteomes" id="UP000023772"/>
    </source>
</evidence>
<gene>
    <name evidence="9" type="ORF">FH5T_07000</name>
    <name evidence="10" type="ORF">SAMN05444285_10947</name>
</gene>
<evidence type="ECO:0000259" key="5">
    <source>
        <dbReference type="Pfam" id="PF05592"/>
    </source>
</evidence>
<evidence type="ECO:0000313" key="12">
    <source>
        <dbReference type="Proteomes" id="UP000181981"/>
    </source>
</evidence>
<dbReference type="EC" id="3.2.1.40" evidence="2"/>
<dbReference type="AlphaFoldDB" id="X5DG83"/>
<dbReference type="GO" id="GO:0005975">
    <property type="term" value="P:carbohydrate metabolic process"/>
    <property type="evidence" value="ECO:0007669"/>
    <property type="project" value="InterPro"/>
</dbReference>
<dbReference type="PANTHER" id="PTHR33307:SF6">
    <property type="entry name" value="ALPHA-RHAMNOSIDASE (EUROFUNG)-RELATED"/>
    <property type="match status" value="1"/>
</dbReference>